<gene>
    <name evidence="1" type="ORF">AMM99_25185</name>
</gene>
<dbReference type="AlphaFoldDB" id="A0A5U4CX97"/>
<proteinExistence type="predicted"/>
<accession>A0A5U4CX97</accession>
<reference evidence="1" key="1">
    <citation type="submission" date="2018-07" db="EMBL/GenBank/DDBJ databases">
        <authorList>
            <consortium name="PulseNet: The National Subtyping Network for Foodborne Disease Surveillance"/>
            <person name="Tarr C.L."/>
            <person name="Trees E."/>
            <person name="Katz L.S."/>
            <person name="Carleton-Romer H.A."/>
            <person name="Stroika S."/>
            <person name="Kucerova Z."/>
            <person name="Roache K.F."/>
            <person name="Sabol A.L."/>
            <person name="Besser J."/>
            <person name="Gerner-Smidt P."/>
        </authorList>
    </citation>
    <scope>NUCLEOTIDE SEQUENCE</scope>
    <source>
        <strain evidence="1">2015K-0757</strain>
    </source>
</reference>
<comment type="caution">
    <text evidence="1">The sequence shown here is derived from an EMBL/GenBank/DDBJ whole genome shotgun (WGS) entry which is preliminary data.</text>
</comment>
<organism evidence="1">
    <name type="scientific">Salmonella enterica</name>
    <name type="common">Salmonella choleraesuis</name>
    <dbReference type="NCBI Taxonomy" id="28901"/>
    <lineage>
        <taxon>Bacteria</taxon>
        <taxon>Pseudomonadati</taxon>
        <taxon>Pseudomonadota</taxon>
        <taxon>Gammaproteobacteria</taxon>
        <taxon>Enterobacterales</taxon>
        <taxon>Enterobacteriaceae</taxon>
        <taxon>Salmonella</taxon>
    </lineage>
</organism>
<evidence type="ECO:0000313" key="1">
    <source>
        <dbReference type="EMBL" id="EBP8539832.1"/>
    </source>
</evidence>
<dbReference type="EMBL" id="AAGMUQ010000029">
    <property type="protein sequence ID" value="EBP8539832.1"/>
    <property type="molecule type" value="Genomic_DNA"/>
</dbReference>
<sequence length="260" mass="30139">MSESLIIFSREWTVTAALRAYLAPVYFRPVMTMYDFAQLRHLLREQPQTPLILGLNPHEHVADLYRLQSLLAGRAVLFVGRRFYWTDYNLPEWLGLEQYGFCTWNTLHDPFSRRKELRYFRQLAADTHEEDNIPGKAAAVSSLTEMQILEKANRWLYRELSVAGLNGFEIRVLSLMTDGLKGNLSSRTRSLYKNNGLYKLGMTKHVLNLFRGVKVRPELQACLHCPARKSGRKEKVMEVLHPKQISSQTERFLNGTFSKS</sequence>
<name>A0A5U4CX97_SALER</name>
<protein>
    <submittedName>
        <fullName evidence="1">Uncharacterized protein</fullName>
    </submittedName>
</protein>